<dbReference type="Pfam" id="PF01381">
    <property type="entry name" value="HTH_3"/>
    <property type="match status" value="1"/>
</dbReference>
<dbReference type="EMBL" id="CP094298">
    <property type="protein sequence ID" value="UNZ00660.1"/>
    <property type="molecule type" value="Genomic_DNA"/>
</dbReference>
<evidence type="ECO:0000256" key="1">
    <source>
        <dbReference type="ARBA" id="ARBA00023125"/>
    </source>
</evidence>
<dbReference type="InterPro" id="IPR014710">
    <property type="entry name" value="RmlC-like_jellyroll"/>
</dbReference>
<accession>A0ABY3YTE0</accession>
<sequence length="203" mass="22305">MIAEAVGERGKRPVFNRVRQLRKERLMTLEALAERSGVTKSYLSKVERGHSVPSIAVGASLARALGVPLDHLFADTEELTEVTVTRAGDRRPLTADDEPGSRYEGIALQAGAKKMTPFMLYPPHDTGPVPFRDHPGEEFLFVHHGQAELLFPARSLTLGPGDSAYFKATTPHKVRSLGTERAAVLLLVCDDRDRAETPHPHLP</sequence>
<evidence type="ECO:0000313" key="3">
    <source>
        <dbReference type="EMBL" id="UNZ00660.1"/>
    </source>
</evidence>
<keyword evidence="4" id="KW-1185">Reference proteome</keyword>
<evidence type="ECO:0000259" key="2">
    <source>
        <dbReference type="PROSITE" id="PS50943"/>
    </source>
</evidence>
<dbReference type="GeneID" id="66860263"/>
<dbReference type="SUPFAM" id="SSF51182">
    <property type="entry name" value="RmlC-like cupins"/>
    <property type="match status" value="1"/>
</dbReference>
<dbReference type="Gene3D" id="2.60.120.10">
    <property type="entry name" value="Jelly Rolls"/>
    <property type="match status" value="1"/>
</dbReference>
<organism evidence="3 4">
    <name type="scientific">Streptomyces rimosus subsp. rimosus</name>
    <dbReference type="NCBI Taxonomy" id="132474"/>
    <lineage>
        <taxon>Bacteria</taxon>
        <taxon>Bacillati</taxon>
        <taxon>Actinomycetota</taxon>
        <taxon>Actinomycetes</taxon>
        <taxon>Kitasatosporales</taxon>
        <taxon>Streptomycetaceae</taxon>
        <taxon>Streptomyces</taxon>
    </lineage>
</organism>
<dbReference type="InterPro" id="IPR001387">
    <property type="entry name" value="Cro/C1-type_HTH"/>
</dbReference>
<dbReference type="SUPFAM" id="SSF47413">
    <property type="entry name" value="lambda repressor-like DNA-binding domains"/>
    <property type="match status" value="1"/>
</dbReference>
<name>A0ABY3YTE0_STRRM</name>
<dbReference type="InterPro" id="IPR010982">
    <property type="entry name" value="Lambda_DNA-bd_dom_sf"/>
</dbReference>
<dbReference type="PROSITE" id="PS50943">
    <property type="entry name" value="HTH_CROC1"/>
    <property type="match status" value="1"/>
</dbReference>
<protein>
    <submittedName>
        <fullName evidence="3">HTH-type transcriptional regulator SinR</fullName>
    </submittedName>
</protein>
<dbReference type="CDD" id="cd02209">
    <property type="entry name" value="cupin_XRE_C"/>
    <property type="match status" value="1"/>
</dbReference>
<dbReference type="PANTHER" id="PTHR46797:SF1">
    <property type="entry name" value="METHYLPHOSPHONATE SYNTHASE"/>
    <property type="match status" value="1"/>
</dbReference>
<gene>
    <name evidence="3" type="primary">sinR1</name>
    <name evidence="3" type="ORF">SRIMR7_00740</name>
</gene>
<keyword evidence="1" id="KW-0238">DNA-binding</keyword>
<dbReference type="InterPro" id="IPR050807">
    <property type="entry name" value="TransReg_Diox_bact_type"/>
</dbReference>
<dbReference type="InterPro" id="IPR011051">
    <property type="entry name" value="RmlC_Cupin_sf"/>
</dbReference>
<dbReference type="Pfam" id="PF07883">
    <property type="entry name" value="Cupin_2"/>
    <property type="match status" value="1"/>
</dbReference>
<proteinExistence type="predicted"/>
<dbReference type="Proteomes" id="UP000829494">
    <property type="component" value="Chromosome"/>
</dbReference>
<evidence type="ECO:0000313" key="4">
    <source>
        <dbReference type="Proteomes" id="UP000829494"/>
    </source>
</evidence>
<dbReference type="PANTHER" id="PTHR46797">
    <property type="entry name" value="HTH-TYPE TRANSCRIPTIONAL REGULATOR"/>
    <property type="match status" value="1"/>
</dbReference>
<dbReference type="Gene3D" id="1.10.260.40">
    <property type="entry name" value="lambda repressor-like DNA-binding domains"/>
    <property type="match status" value="1"/>
</dbReference>
<dbReference type="RefSeq" id="WP_003980295.1">
    <property type="nucleotide sequence ID" value="NZ_CP043497.1"/>
</dbReference>
<feature type="domain" description="HTH cro/C1-type" evidence="2">
    <location>
        <begin position="18"/>
        <end position="72"/>
    </location>
</feature>
<dbReference type="CDD" id="cd00093">
    <property type="entry name" value="HTH_XRE"/>
    <property type="match status" value="1"/>
</dbReference>
<dbReference type="InterPro" id="IPR013096">
    <property type="entry name" value="Cupin_2"/>
</dbReference>
<dbReference type="SMART" id="SM00530">
    <property type="entry name" value="HTH_XRE"/>
    <property type="match status" value="1"/>
</dbReference>
<reference evidence="3 4" key="1">
    <citation type="submission" date="2022-03" db="EMBL/GenBank/DDBJ databases">
        <title>Complete genome of Streptomyces rimosus ssp. rimosus R7 (=ATCC 10970).</title>
        <authorList>
            <person name="Beganovic S."/>
            <person name="Ruckert C."/>
            <person name="Busche T."/>
            <person name="Kalinowski J."/>
            <person name="Wittmann C."/>
        </authorList>
    </citation>
    <scope>NUCLEOTIDE SEQUENCE [LARGE SCALE GENOMIC DNA]</scope>
    <source>
        <strain evidence="3 4">R7</strain>
    </source>
</reference>